<name>A0A3L6FTY2_MAIZE</name>
<feature type="non-terminal residue" evidence="1">
    <location>
        <position position="1"/>
    </location>
</feature>
<gene>
    <name evidence="1" type="ORF">Zm00014a_014943</name>
</gene>
<protein>
    <submittedName>
        <fullName evidence="1">Uncharacterized protein</fullName>
    </submittedName>
</protein>
<evidence type="ECO:0000313" key="2">
    <source>
        <dbReference type="Proteomes" id="UP000251960"/>
    </source>
</evidence>
<evidence type="ECO:0000313" key="1">
    <source>
        <dbReference type="EMBL" id="PWZ36710.1"/>
    </source>
</evidence>
<dbReference type="EMBL" id="NCVQ01000003">
    <property type="protein sequence ID" value="PWZ36710.1"/>
    <property type="molecule type" value="Genomic_DNA"/>
</dbReference>
<sequence>YLQQSYSPHLLFQTPLCKQCNLARSYTSSAGLAFLDLAREATS</sequence>
<accession>A0A3L6FTY2</accession>
<proteinExistence type="predicted"/>
<dbReference type="AlphaFoldDB" id="A0A3L6FTY2"/>
<organism evidence="1 2">
    <name type="scientific">Zea mays</name>
    <name type="common">Maize</name>
    <dbReference type="NCBI Taxonomy" id="4577"/>
    <lineage>
        <taxon>Eukaryota</taxon>
        <taxon>Viridiplantae</taxon>
        <taxon>Streptophyta</taxon>
        <taxon>Embryophyta</taxon>
        <taxon>Tracheophyta</taxon>
        <taxon>Spermatophyta</taxon>
        <taxon>Magnoliopsida</taxon>
        <taxon>Liliopsida</taxon>
        <taxon>Poales</taxon>
        <taxon>Poaceae</taxon>
        <taxon>PACMAD clade</taxon>
        <taxon>Panicoideae</taxon>
        <taxon>Andropogonodae</taxon>
        <taxon>Andropogoneae</taxon>
        <taxon>Tripsacinae</taxon>
        <taxon>Zea</taxon>
    </lineage>
</organism>
<comment type="caution">
    <text evidence="1">The sequence shown here is derived from an EMBL/GenBank/DDBJ whole genome shotgun (WGS) entry which is preliminary data.</text>
</comment>
<reference evidence="1 2" key="1">
    <citation type="journal article" date="2018" name="Nat. Genet.">
        <title>Extensive intraspecific gene order and gene structural variations between Mo17 and other maize genomes.</title>
        <authorList>
            <person name="Sun S."/>
            <person name="Zhou Y."/>
            <person name="Chen J."/>
            <person name="Shi J."/>
            <person name="Zhao H."/>
            <person name="Zhao H."/>
            <person name="Song W."/>
            <person name="Zhang M."/>
            <person name="Cui Y."/>
            <person name="Dong X."/>
            <person name="Liu H."/>
            <person name="Ma X."/>
            <person name="Jiao Y."/>
            <person name="Wang B."/>
            <person name="Wei X."/>
            <person name="Stein J.C."/>
            <person name="Glaubitz J.C."/>
            <person name="Lu F."/>
            <person name="Yu G."/>
            <person name="Liang C."/>
            <person name="Fengler K."/>
            <person name="Li B."/>
            <person name="Rafalski A."/>
            <person name="Schnable P.S."/>
            <person name="Ware D.H."/>
            <person name="Buckler E.S."/>
            <person name="Lai J."/>
        </authorList>
    </citation>
    <scope>NUCLEOTIDE SEQUENCE [LARGE SCALE GENOMIC DNA]</scope>
    <source>
        <strain evidence="2">cv. Missouri 17</strain>
        <tissue evidence="1">Seedling</tissue>
    </source>
</reference>
<dbReference type="Proteomes" id="UP000251960">
    <property type="component" value="Chromosome 2"/>
</dbReference>